<organism evidence="1 2">
    <name type="scientific">Haemonchus contortus</name>
    <name type="common">Barber pole worm</name>
    <dbReference type="NCBI Taxonomy" id="6289"/>
    <lineage>
        <taxon>Eukaryota</taxon>
        <taxon>Metazoa</taxon>
        <taxon>Ecdysozoa</taxon>
        <taxon>Nematoda</taxon>
        <taxon>Chromadorea</taxon>
        <taxon>Rhabditida</taxon>
        <taxon>Rhabditina</taxon>
        <taxon>Rhabditomorpha</taxon>
        <taxon>Strongyloidea</taxon>
        <taxon>Trichostrongylidae</taxon>
        <taxon>Haemonchus</taxon>
    </lineage>
</organism>
<protein>
    <submittedName>
        <fullName evidence="2">SNF7 family protein</fullName>
    </submittedName>
</protein>
<reference evidence="2" key="1">
    <citation type="submission" date="2020-12" db="UniProtKB">
        <authorList>
            <consortium name="WormBaseParasite"/>
        </authorList>
    </citation>
    <scope>IDENTIFICATION</scope>
    <source>
        <strain evidence="2">MHco3</strain>
    </source>
</reference>
<dbReference type="Proteomes" id="UP000025227">
    <property type="component" value="Unplaced"/>
</dbReference>
<keyword evidence="1" id="KW-1185">Reference proteome</keyword>
<evidence type="ECO:0000313" key="1">
    <source>
        <dbReference type="Proteomes" id="UP000025227"/>
    </source>
</evidence>
<dbReference type="WBParaSite" id="HCON_00081020-00001">
    <property type="protein sequence ID" value="HCON_00081020-00001"/>
    <property type="gene ID" value="HCON_00081020"/>
</dbReference>
<proteinExistence type="predicted"/>
<name>A0A7I4YE68_HAECO</name>
<dbReference type="AlphaFoldDB" id="A0A7I4YE68"/>
<evidence type="ECO:0000313" key="2">
    <source>
        <dbReference type="WBParaSite" id="HCON_00081020-00001"/>
    </source>
</evidence>
<sequence length="70" mass="7962">MRFFTAVAYVNVSTPTKHTTLCGSYVCKRARSNAMKSEAMSDGKEMDRLLEEDVARDTKMDEVQQELARL</sequence>
<accession>A0A7I4YE68</accession>